<evidence type="ECO:0000256" key="1">
    <source>
        <dbReference type="SAM" id="MobiDB-lite"/>
    </source>
</evidence>
<feature type="compositionally biased region" description="Basic and acidic residues" evidence="1">
    <location>
        <begin position="1"/>
        <end position="11"/>
    </location>
</feature>
<dbReference type="EMBL" id="SSNT01000006">
    <property type="protein sequence ID" value="THF80629.1"/>
    <property type="molecule type" value="Genomic_DNA"/>
</dbReference>
<gene>
    <name evidence="2" type="ORF">E6W99_09530</name>
</gene>
<name>A0A4S4C0N2_9BACI</name>
<keyword evidence="3" id="KW-1185">Reference proteome</keyword>
<dbReference type="RefSeq" id="WP_136353228.1">
    <property type="nucleotide sequence ID" value="NZ_CP046266.1"/>
</dbReference>
<proteinExistence type="predicted"/>
<comment type="caution">
    <text evidence="2">The sequence shown here is derived from an EMBL/GenBank/DDBJ whole genome shotgun (WGS) entry which is preliminary data.</text>
</comment>
<feature type="compositionally biased region" description="Polar residues" evidence="1">
    <location>
        <begin position="12"/>
        <end position="28"/>
    </location>
</feature>
<sequence length="71" mass="8046">MNRYDANEKIQESFSKGQNPTKQDNGTYSANMAIQNDFYDENEVEDDIDTLLSMNGNIGAVLLPEDKVEKK</sequence>
<accession>A0A4S4C0N2</accession>
<evidence type="ECO:0000313" key="3">
    <source>
        <dbReference type="Proteomes" id="UP000310334"/>
    </source>
</evidence>
<dbReference type="Proteomes" id="UP000310334">
    <property type="component" value="Unassembled WGS sequence"/>
</dbReference>
<protein>
    <submittedName>
        <fullName evidence="2">Uncharacterized protein</fullName>
    </submittedName>
</protein>
<reference evidence="2 3" key="1">
    <citation type="submission" date="2019-04" db="EMBL/GenBank/DDBJ databases">
        <title>Bacillus sediminilitoris sp. nov., isolated from a tidal flat sediment on the East China Sea.</title>
        <authorList>
            <person name="Wei Y."/>
            <person name="Mao H."/>
            <person name="Fang J."/>
        </authorList>
    </citation>
    <scope>NUCLEOTIDE SEQUENCE [LARGE SCALE GENOMIC DNA]</scope>
    <source>
        <strain evidence="2 3">DSL-17</strain>
    </source>
</reference>
<dbReference type="OrthoDB" id="2901166at2"/>
<dbReference type="AlphaFoldDB" id="A0A4S4C0N2"/>
<feature type="region of interest" description="Disordered" evidence="1">
    <location>
        <begin position="1"/>
        <end position="28"/>
    </location>
</feature>
<evidence type="ECO:0000313" key="2">
    <source>
        <dbReference type="EMBL" id="THF80629.1"/>
    </source>
</evidence>
<organism evidence="2 3">
    <name type="scientific">Metabacillus sediminilitoris</name>
    <dbReference type="NCBI Taxonomy" id="2567941"/>
    <lineage>
        <taxon>Bacteria</taxon>
        <taxon>Bacillati</taxon>
        <taxon>Bacillota</taxon>
        <taxon>Bacilli</taxon>
        <taxon>Bacillales</taxon>
        <taxon>Bacillaceae</taxon>
        <taxon>Metabacillus</taxon>
    </lineage>
</organism>